<feature type="domain" description="Autotransporter" evidence="2">
    <location>
        <begin position="2011"/>
        <end position="2297"/>
    </location>
</feature>
<reference evidence="4" key="1">
    <citation type="submission" date="2009-09" db="EMBL/GenBank/DDBJ databases">
        <title>The complete chromosome of Sebaldella termitidis ATCC 33386.</title>
        <authorList>
            <consortium name="US DOE Joint Genome Institute (JGI-PGF)"/>
            <person name="Lucas S."/>
            <person name="Copeland A."/>
            <person name="Lapidus A."/>
            <person name="Glavina del Rio T."/>
            <person name="Dalin E."/>
            <person name="Tice H."/>
            <person name="Bruce D."/>
            <person name="Goodwin L."/>
            <person name="Pitluck S."/>
            <person name="Kyrpides N."/>
            <person name="Mavromatis K."/>
            <person name="Ivanova N."/>
            <person name="Mikhailova N."/>
            <person name="Sims D."/>
            <person name="Meincke L."/>
            <person name="Brettin T."/>
            <person name="Detter J.C."/>
            <person name="Han C."/>
            <person name="Larimer F."/>
            <person name="Land M."/>
            <person name="Hauser L."/>
            <person name="Markowitz V."/>
            <person name="Cheng J.F."/>
            <person name="Hugenholtz P."/>
            <person name="Woyke T."/>
            <person name="Wu D."/>
            <person name="Eisen J.A."/>
        </authorList>
    </citation>
    <scope>NUCLEOTIDE SEQUENCE [LARGE SCALE GENOMIC DNA]</scope>
    <source>
        <strain evidence="4">ATCC 33386 / NCTC 11300</strain>
    </source>
</reference>
<evidence type="ECO:0000313" key="4">
    <source>
        <dbReference type="Proteomes" id="UP000000845"/>
    </source>
</evidence>
<feature type="chain" id="PRO_5003019833" evidence="1">
    <location>
        <begin position="25"/>
        <end position="2297"/>
    </location>
</feature>
<dbReference type="InterPro" id="IPR005546">
    <property type="entry name" value="Autotransporte_beta"/>
</dbReference>
<evidence type="ECO:0000259" key="2">
    <source>
        <dbReference type="PROSITE" id="PS51208"/>
    </source>
</evidence>
<accession>D1AML9</accession>
<keyword evidence="4" id="KW-1185">Reference proteome</keyword>
<reference evidence="3 4" key="2">
    <citation type="journal article" date="2010" name="Stand. Genomic Sci.">
        <title>Complete genome sequence of Sebaldella termitidis type strain (NCTC 11300).</title>
        <authorList>
            <person name="Harmon-Smith M."/>
            <person name="Celia L."/>
            <person name="Chertkov O."/>
            <person name="Lapidus A."/>
            <person name="Copeland A."/>
            <person name="Glavina Del Rio T."/>
            <person name="Nolan M."/>
            <person name="Lucas S."/>
            <person name="Tice H."/>
            <person name="Cheng J.F."/>
            <person name="Han C."/>
            <person name="Detter J.C."/>
            <person name="Bruce D."/>
            <person name="Goodwin L."/>
            <person name="Pitluck S."/>
            <person name="Pati A."/>
            <person name="Liolios K."/>
            <person name="Ivanova N."/>
            <person name="Mavromatis K."/>
            <person name="Mikhailova N."/>
            <person name="Chen A."/>
            <person name="Palaniappan K."/>
            <person name="Land M."/>
            <person name="Hauser L."/>
            <person name="Chang Y.J."/>
            <person name="Jeffries C.D."/>
            <person name="Brettin T."/>
            <person name="Goker M."/>
            <person name="Beck B."/>
            <person name="Bristow J."/>
            <person name="Eisen J.A."/>
            <person name="Markowitz V."/>
            <person name="Hugenholtz P."/>
            <person name="Kyrpides N.C."/>
            <person name="Klenk H.P."/>
            <person name="Chen F."/>
        </authorList>
    </citation>
    <scope>NUCLEOTIDE SEQUENCE [LARGE SCALE GENOMIC DNA]</scope>
    <source>
        <strain evidence="4">ATCC 33386 / NCTC 11300</strain>
    </source>
</reference>
<sequence>MKKNEKILLSFLALNAVMSVNVSAAESKLTAKYDRLYESMIKNIKSGKSNDKAYQLLERTMNQRNKELKDLYLQSDFVIKPEYLEWQIFFSGFYAEQNRGDNTLENAEFYSKPKTHSSVIKQNQEAYDRLEAELRNTGLLSAGQLTGIMGGYYNIINELRVEDQEIIRNILDNGLKYITKTEGFKSYQSPQVPKEIDLGINITPKVINRNPLNPAPSVPAEPNIKLPDFTPDVPVAPAVPALTIKAFNPVSPIINAPVLFTPPSLTYTAGGFGQTNQTISQNEGNQGFMLGNYETINATTPIIISASNGNTSYTGSMNVDGSINPMGSYGGAVVTGTLNGGSYNSIMNAFYSMVGNFDTTMTGDYTVTNTRSDGRTTIFISYNPYEVNTTAKTVKFDGKVTLNNSMNGGQNVLVGVEHQLLGCNIGGSFSCSGNIGNAPSIFENAVGSQIILNSGINMIGIMIDSEGTQLTQRSETINNGEIIIGTGASQSIGIDFGQYQSSLSQTSPADPYVLLRSGNVIMNGSNSYGLRVGNMFAGYSNYYQNAEIDASNGIIQVNGTENVGVSLSKQITKAASDPIGNIANLRVKLDGDKGVGILRNRDYDVNNTNDITLNNTNLQDIILGDNATNSILIRSDKYGIVLDKAVTVDNTSAVNTAFNNIVMVANDFNSLGSKATFVKNASTITLGSNLSKVTGLLSINGGYALNDNTIIVNSIESQGMAVFGINEGTVATGENKGTIKVLGESSVGAYNEGNFEMAGGTIDVSGNKGIGVYAKNNLASTTISGGTIISSNGGIGLYADDKGNLGNGATINLTGTAKLEVNNGGLMLYNYSGTSGNPVGKFNMGALINADINTGGTAFYFKGIPTGINSFLTDMIIGLGSLNIKLTSSDSSLFVLDNPGGVINLSDATSSGIIGSLPSNVTIDPSSNPNYKPYSVFKGALNIDLNVDIDNNTDAYNRSEFLSSKVTLQSGKTMTSALTGKYGIGQENYAGTLNRNEVLIVIDNGGVINMTGSASAGVIANYGEVINNGLISTTGADSIGIVSYNGSLVQNNNTITIGGGGTGIYAENKTNSGYGNGKIEIENNGLINAIAASGSRSYGIFANNTEPMLTRTDSTVKLFSNSNIDMSGQTGGVGISAKKSTVTNDGKVTVGKDGIAFYTEDSEVTINGGEINLKGDGAVGFYMTNSILNGNSGTINIDGKNIVLFNMLNSTFTNNLTINATADSSYIIGNISNTAYTYTGTQSLGAGSTLINGINSAVLLDSASNVSSAGTGVVALLVNGQYTGGFVPPYTVEGENNGIINLGNDSAAIYGKNGARLLNSGIINIGDSSVGLYALDSGAKTENTGVMNIGKNSTGLYLKGGLDIINNNTITGTASGSIGMYTDNNTGIVENNHIIDLSGDKVIGIYSVNGTQNITNNGMIKIGNSGSTDDPGIGIYTKSLTDTVVNNGTVEVGAKALGIYSLGTSVNHNGIIKVGDEGTGIYKEQGILNINNGAQIQVGNYEAVGLYAVNNTAVNINPTAVMGIGAGSYGVILESGSALWNQAAITLSDNSIFTYGNGAGSITNDGQINMTGSDNTVFYMIKGGNIFNNANITGTAGTGNIGIYNRGIYAVEELQGDLMKLEGLLTEGIIINDADITLGDSKLIDQGNGQKTGYSVGIYAEGTTVENKAGRTITVGEDGVGMYVKDAFTTSYNYGTIIGNGNRAIGIFADNTRVENHGKIIMTGDDVIGMAGRNGAHIYNAAGGEIHVTGKNVTGIYLAGGTTTVENLGKIVITNTGGADENGVGIRYTSDFNTANIIGGPGNISGTGYAETGFTSKSYELPELPTLINSGEITIDVGDKFSYENLKVIVKVDPSTNTATTSASSQVGFGGSTIPEKLEITPDFSQGTSADRYVLQNIFRGLDGKGQYISQSLTWDATGQGSDIVMTRISYEKFTDGLWYEDFGRTLNKKYAGQTGDGLKVFDKIDMIQSEPEFRHAMASLAGNVYANINQREADIASILSNSHDFLQNSENNTKENVKINIIAGRGRTNEDTDGVVPYDYTTAGVLALREVERTYRHTFGYSLGYLHTGFEFKDDNKSEEWVDTIQLGLHNKYEASGWKLRNDLTGRMSFHNIDRNIDWPSPVGRSEMNGTYETYSVTLDNIIGKEIPVGKKVSITPYGAFKAMYVTRPTFSESGLERLEVEGSDAWSAKPRAGVEFKAAVPLGSKTAWELKGALDLAYEYELAGLNEREYAKLIAVEDGYHKLSKPEEEKGTFRARASVGVEVTDRYGIFVTGEYGIGNKDQDDYRAGLTLKAIF</sequence>
<evidence type="ECO:0000313" key="3">
    <source>
        <dbReference type="EMBL" id="ACZ09593.1"/>
    </source>
</evidence>
<organism evidence="3 4">
    <name type="scientific">Sebaldella termitidis (strain ATCC 33386 / NCTC 11300)</name>
    <dbReference type="NCBI Taxonomy" id="526218"/>
    <lineage>
        <taxon>Bacteria</taxon>
        <taxon>Fusobacteriati</taxon>
        <taxon>Fusobacteriota</taxon>
        <taxon>Fusobacteriia</taxon>
        <taxon>Fusobacteriales</taxon>
        <taxon>Leptotrichiaceae</taxon>
        <taxon>Sebaldella</taxon>
    </lineage>
</organism>
<dbReference type="KEGG" id="str:Sterm_2748"/>
<gene>
    <name evidence="3" type="ordered locus">Sterm_2748</name>
</gene>
<dbReference type="Pfam" id="PF03797">
    <property type="entry name" value="Autotransporter"/>
    <property type="match status" value="1"/>
</dbReference>
<dbReference type="HOGENOM" id="CLU_229799_0_0_0"/>
<keyword evidence="1" id="KW-0732">Signal</keyword>
<name>D1AML9_SEBTE</name>
<dbReference type="RefSeq" id="WP_012862187.1">
    <property type="nucleotide sequence ID" value="NC_013517.1"/>
</dbReference>
<proteinExistence type="predicted"/>
<dbReference type="InterPro" id="IPR036709">
    <property type="entry name" value="Autotransporte_beta_dom_sf"/>
</dbReference>
<feature type="signal peptide" evidence="1">
    <location>
        <begin position="1"/>
        <end position="24"/>
    </location>
</feature>
<dbReference type="InterPro" id="IPR058034">
    <property type="entry name" value="BigA_beta"/>
</dbReference>
<evidence type="ECO:0000256" key="1">
    <source>
        <dbReference type="SAM" id="SignalP"/>
    </source>
</evidence>
<dbReference type="SUPFAM" id="SSF103515">
    <property type="entry name" value="Autotransporter"/>
    <property type="match status" value="1"/>
</dbReference>
<dbReference type="eggNOG" id="COG4625">
    <property type="taxonomic scope" value="Bacteria"/>
</dbReference>
<dbReference type="Proteomes" id="UP000000845">
    <property type="component" value="Chromosome"/>
</dbReference>
<protein>
    <submittedName>
        <fullName evidence="3">Outer membrane autotransporter barrel domain protein</fullName>
    </submittedName>
</protein>
<dbReference type="Pfam" id="PF25783">
    <property type="entry name" value="BigA_beta"/>
    <property type="match status" value="1"/>
</dbReference>
<dbReference type="PROSITE" id="PS51208">
    <property type="entry name" value="AUTOTRANSPORTER"/>
    <property type="match status" value="1"/>
</dbReference>
<dbReference type="EMBL" id="CP001739">
    <property type="protein sequence ID" value="ACZ09593.1"/>
    <property type="molecule type" value="Genomic_DNA"/>
</dbReference>
<dbReference type="SMART" id="SM00869">
    <property type="entry name" value="Autotransporter"/>
    <property type="match status" value="1"/>
</dbReference>